<evidence type="ECO:0000256" key="1">
    <source>
        <dbReference type="SAM" id="MobiDB-lite"/>
    </source>
</evidence>
<name>A0A8T0RTT5_PANVG</name>
<feature type="region of interest" description="Disordered" evidence="1">
    <location>
        <begin position="1"/>
        <end position="59"/>
    </location>
</feature>
<dbReference type="AlphaFoldDB" id="A0A8T0RTT5"/>
<dbReference type="Proteomes" id="UP000823388">
    <property type="component" value="Chromosome 5N"/>
</dbReference>
<evidence type="ECO:0000313" key="3">
    <source>
        <dbReference type="Proteomes" id="UP000823388"/>
    </source>
</evidence>
<comment type="caution">
    <text evidence="2">The sequence shown here is derived from an EMBL/GenBank/DDBJ whole genome shotgun (WGS) entry which is preliminary data.</text>
</comment>
<gene>
    <name evidence="2" type="ORF">PVAP13_5NG188881</name>
</gene>
<keyword evidence="3" id="KW-1185">Reference proteome</keyword>
<reference evidence="2" key="1">
    <citation type="submission" date="2020-05" db="EMBL/GenBank/DDBJ databases">
        <title>WGS assembly of Panicum virgatum.</title>
        <authorList>
            <person name="Lovell J.T."/>
            <person name="Jenkins J."/>
            <person name="Shu S."/>
            <person name="Juenger T.E."/>
            <person name="Schmutz J."/>
        </authorList>
    </citation>
    <scope>NUCLEOTIDE SEQUENCE</scope>
    <source>
        <strain evidence="2">AP13</strain>
    </source>
</reference>
<accession>A0A8T0RTT5</accession>
<proteinExistence type="predicted"/>
<dbReference type="EMBL" id="CM029046">
    <property type="protein sequence ID" value="KAG2587963.1"/>
    <property type="molecule type" value="Genomic_DNA"/>
</dbReference>
<protein>
    <submittedName>
        <fullName evidence="2">Uncharacterized protein</fullName>
    </submittedName>
</protein>
<evidence type="ECO:0000313" key="2">
    <source>
        <dbReference type="EMBL" id="KAG2587963.1"/>
    </source>
</evidence>
<feature type="region of interest" description="Disordered" evidence="1">
    <location>
        <begin position="93"/>
        <end position="113"/>
    </location>
</feature>
<sequence>MWFHSSGWGRRACHGRRGATASAHGRGAEKTRQEREDSGKREEPIDEWNPPSQHLSTPTILSTFSLSLSPLRALGASPTPASQHASVATSSVPPCAAASARRQHPQPGGRSLRCRPRMPAAPMARPAGPCTAAHVDRGEMKRGRARKSVALVASLLQRLISPPV</sequence>
<feature type="compositionally biased region" description="Polar residues" evidence="1">
    <location>
        <begin position="50"/>
        <end position="59"/>
    </location>
</feature>
<feature type="compositionally biased region" description="Basic and acidic residues" evidence="1">
    <location>
        <begin position="26"/>
        <end position="43"/>
    </location>
</feature>
<organism evidence="2 3">
    <name type="scientific">Panicum virgatum</name>
    <name type="common">Blackwell switchgrass</name>
    <dbReference type="NCBI Taxonomy" id="38727"/>
    <lineage>
        <taxon>Eukaryota</taxon>
        <taxon>Viridiplantae</taxon>
        <taxon>Streptophyta</taxon>
        <taxon>Embryophyta</taxon>
        <taxon>Tracheophyta</taxon>
        <taxon>Spermatophyta</taxon>
        <taxon>Magnoliopsida</taxon>
        <taxon>Liliopsida</taxon>
        <taxon>Poales</taxon>
        <taxon>Poaceae</taxon>
        <taxon>PACMAD clade</taxon>
        <taxon>Panicoideae</taxon>
        <taxon>Panicodae</taxon>
        <taxon>Paniceae</taxon>
        <taxon>Panicinae</taxon>
        <taxon>Panicum</taxon>
        <taxon>Panicum sect. Hiantes</taxon>
    </lineage>
</organism>